<organism evidence="3 4">
    <name type="scientific">Streptosporangium fragile</name>
    <dbReference type="NCBI Taxonomy" id="46186"/>
    <lineage>
        <taxon>Bacteria</taxon>
        <taxon>Bacillati</taxon>
        <taxon>Actinomycetota</taxon>
        <taxon>Actinomycetes</taxon>
        <taxon>Streptosporangiales</taxon>
        <taxon>Streptosporangiaceae</taxon>
        <taxon>Streptosporangium</taxon>
    </lineage>
</organism>
<evidence type="ECO:0000256" key="2">
    <source>
        <dbReference type="SAM" id="Phobius"/>
    </source>
</evidence>
<dbReference type="Proteomes" id="UP001500831">
    <property type="component" value="Unassembled WGS sequence"/>
</dbReference>
<feature type="transmembrane region" description="Helical" evidence="2">
    <location>
        <begin position="39"/>
        <end position="60"/>
    </location>
</feature>
<sequence length="155" mass="15229">MIHGTCPVSSKDESLLISVAASSPPNAPNVDVVSRRTSAVAVLSGILVAVIAMVTVVWMFRSGPHDLGPSVVVDGKARGGATGGASSGPAVPGDPDASGGARTTPDAGPATPTPRLSATVSRRAEPVEPPPPPRGGGDDDDDGDNDGGDDDGGDD</sequence>
<gene>
    <name evidence="3" type="ORF">GCM10010517_62370</name>
</gene>
<evidence type="ECO:0008006" key="5">
    <source>
        <dbReference type="Google" id="ProtNLM"/>
    </source>
</evidence>
<feature type="compositionally biased region" description="Low complexity" evidence="1">
    <location>
        <begin position="87"/>
        <end position="115"/>
    </location>
</feature>
<feature type="compositionally biased region" description="Acidic residues" evidence="1">
    <location>
        <begin position="138"/>
        <end position="155"/>
    </location>
</feature>
<dbReference type="EMBL" id="BAAAVI010000059">
    <property type="protein sequence ID" value="GAA2897334.1"/>
    <property type="molecule type" value="Genomic_DNA"/>
</dbReference>
<feature type="region of interest" description="Disordered" evidence="1">
    <location>
        <begin position="64"/>
        <end position="155"/>
    </location>
</feature>
<keyword evidence="2" id="KW-1133">Transmembrane helix</keyword>
<proteinExistence type="predicted"/>
<keyword evidence="2" id="KW-0472">Membrane</keyword>
<keyword evidence="2" id="KW-0812">Transmembrane</keyword>
<protein>
    <recommendedName>
        <fullName evidence="5">Serine/threonine protein kinase</fullName>
    </recommendedName>
</protein>
<name>A0ABP6IM25_9ACTN</name>
<evidence type="ECO:0000313" key="3">
    <source>
        <dbReference type="EMBL" id="GAA2897334.1"/>
    </source>
</evidence>
<keyword evidence="4" id="KW-1185">Reference proteome</keyword>
<accession>A0ABP6IM25</accession>
<evidence type="ECO:0000313" key="4">
    <source>
        <dbReference type="Proteomes" id="UP001500831"/>
    </source>
</evidence>
<comment type="caution">
    <text evidence="3">The sequence shown here is derived from an EMBL/GenBank/DDBJ whole genome shotgun (WGS) entry which is preliminary data.</text>
</comment>
<reference evidence="4" key="1">
    <citation type="journal article" date="2019" name="Int. J. Syst. Evol. Microbiol.">
        <title>The Global Catalogue of Microorganisms (GCM) 10K type strain sequencing project: providing services to taxonomists for standard genome sequencing and annotation.</title>
        <authorList>
            <consortium name="The Broad Institute Genomics Platform"/>
            <consortium name="The Broad Institute Genome Sequencing Center for Infectious Disease"/>
            <person name="Wu L."/>
            <person name="Ma J."/>
        </authorList>
    </citation>
    <scope>NUCLEOTIDE SEQUENCE [LARGE SCALE GENOMIC DNA]</scope>
    <source>
        <strain evidence="4">JCM 6242</strain>
    </source>
</reference>
<evidence type="ECO:0000256" key="1">
    <source>
        <dbReference type="SAM" id="MobiDB-lite"/>
    </source>
</evidence>